<dbReference type="Gene3D" id="2.30.29.30">
    <property type="entry name" value="Pleckstrin-homology domain (PH domain)/Phosphotyrosine-binding domain (PTB)"/>
    <property type="match status" value="1"/>
</dbReference>
<gene>
    <name evidence="3" type="ORF">Ae201684_004286</name>
</gene>
<dbReference type="Proteomes" id="UP000481153">
    <property type="component" value="Unassembled WGS sequence"/>
</dbReference>
<dbReference type="Pfam" id="PF01590">
    <property type="entry name" value="GAF"/>
    <property type="match status" value="1"/>
</dbReference>
<dbReference type="VEuPathDB" id="FungiDB:AeMF1_004152"/>
<dbReference type="SUPFAM" id="SSF54427">
    <property type="entry name" value="NTF2-like"/>
    <property type="match status" value="1"/>
</dbReference>
<accession>A0A6G0XJ42</accession>
<dbReference type="EMBL" id="VJMJ01000053">
    <property type="protein sequence ID" value="KAF0740286.1"/>
    <property type="molecule type" value="Genomic_DNA"/>
</dbReference>
<dbReference type="AlphaFoldDB" id="A0A6G0XJ42"/>
<dbReference type="PANTHER" id="PTHR43102:SF2">
    <property type="entry name" value="GAF DOMAIN-CONTAINING PROTEIN"/>
    <property type="match status" value="1"/>
</dbReference>
<feature type="compositionally biased region" description="Polar residues" evidence="1">
    <location>
        <begin position="436"/>
        <end position="451"/>
    </location>
</feature>
<dbReference type="InterPro" id="IPR003018">
    <property type="entry name" value="GAF"/>
</dbReference>
<dbReference type="InterPro" id="IPR029016">
    <property type="entry name" value="GAF-like_dom_sf"/>
</dbReference>
<feature type="region of interest" description="Disordered" evidence="1">
    <location>
        <begin position="397"/>
        <end position="535"/>
    </location>
</feature>
<evidence type="ECO:0000313" key="4">
    <source>
        <dbReference type="Proteomes" id="UP000481153"/>
    </source>
</evidence>
<dbReference type="Gene3D" id="3.30.450.40">
    <property type="match status" value="1"/>
</dbReference>
<feature type="compositionally biased region" description="Polar residues" evidence="1">
    <location>
        <begin position="482"/>
        <end position="492"/>
    </location>
</feature>
<protein>
    <recommendedName>
        <fullName evidence="2">PH domain-containing protein</fullName>
    </recommendedName>
</protein>
<feature type="domain" description="PH" evidence="2">
    <location>
        <begin position="75"/>
        <end position="181"/>
    </location>
</feature>
<dbReference type="SUPFAM" id="SSF55781">
    <property type="entry name" value="GAF domain-like"/>
    <property type="match status" value="1"/>
</dbReference>
<name>A0A6G0XJ42_9STRA</name>
<keyword evidence="4" id="KW-1185">Reference proteome</keyword>
<feature type="compositionally biased region" description="Polar residues" evidence="1">
    <location>
        <begin position="514"/>
        <end position="535"/>
    </location>
</feature>
<sequence>MGRKLPFGGMLDEMNVSVDSLDVHAGGFDTNYSSDMFSEVPMINGMDEDDRTVFAAEDELDSSHQMIELREPLLLNRWEGYLLKRSDWVKNWDTYYFVLVGRVLYSYTSEDEARLQPDNSKIKLGKFTVNESVVIDEVLTVRSSFHYEFIFETEKGKRIHLRAKNEASKQLWMHMGCNAIVDAEIAQDPALGLRMPERHASLVDFFLGYEYLFASLSTLEDRAEILYNVKPKKKDARAVVLPNAPIADFPPKVDHILNRFFSMCRPDVAMRNNYLPMVPFQGTYRGYPGLLEYFTKLSKAAAFKSFKVEGMSFEHADDKRLVVVKGRESMEVRGTGHLLTQKWAQKFLLKDDGTISRWEINGDDVASSVAFKHLNTHATKYRESFTTIRLQDIPNLQRKNTDTFEGESRETMSHPTVRPSITTRSWWDDGPLSAKSHASSQWDRPQPSSKSRMTRQSHSHASSSSSYFDDEEDDVDSPAHDGSTQYPYQPSGQKDHFYPEPTTGADSDDEDASAINSNTANVDPSTFTTPESSSRAIKPEADFVDKSSVHPNLVQSFHDEKTVPPVKTPVRETASFHLPPQVLYRPNEEHAVLSPGIRSFYEPHTYHGSSVKNTQRGMPANYPSSNASTYGGDAITSSTTFDYSLGFKKGNLWPDAPVPLTEDIRLDTAQRLDLCRPRADLTMYLNIACKTLHCPSGSVCIVGGGAGLFVAKIGIQADTVPRDICLESHVIMSMEPTIVLDASLDIRFAMNPLVTGEASVRFYIGIPLVSDSVVVGALSLMDNAPRDMIKEKDFHSIVQIAQTIVHRVEDLSAAAAPSMPLSSFERRKKMDMEVD</sequence>
<dbReference type="SMART" id="SM00233">
    <property type="entry name" value="PH"/>
    <property type="match status" value="1"/>
</dbReference>
<evidence type="ECO:0000313" key="3">
    <source>
        <dbReference type="EMBL" id="KAF0740286.1"/>
    </source>
</evidence>
<evidence type="ECO:0000259" key="2">
    <source>
        <dbReference type="PROSITE" id="PS50003"/>
    </source>
</evidence>
<dbReference type="InterPro" id="IPR032710">
    <property type="entry name" value="NTF2-like_dom_sf"/>
</dbReference>
<dbReference type="PANTHER" id="PTHR43102">
    <property type="entry name" value="SLR1143 PROTEIN"/>
    <property type="match status" value="1"/>
</dbReference>
<proteinExistence type="predicted"/>
<organism evidence="3 4">
    <name type="scientific">Aphanomyces euteiches</name>
    <dbReference type="NCBI Taxonomy" id="100861"/>
    <lineage>
        <taxon>Eukaryota</taxon>
        <taxon>Sar</taxon>
        <taxon>Stramenopiles</taxon>
        <taxon>Oomycota</taxon>
        <taxon>Saprolegniomycetes</taxon>
        <taxon>Saprolegniales</taxon>
        <taxon>Verrucalvaceae</taxon>
        <taxon>Aphanomyces</taxon>
    </lineage>
</organism>
<reference evidence="3 4" key="1">
    <citation type="submission" date="2019-07" db="EMBL/GenBank/DDBJ databases">
        <title>Genomics analysis of Aphanomyces spp. identifies a new class of oomycete effector associated with host adaptation.</title>
        <authorList>
            <person name="Gaulin E."/>
        </authorList>
    </citation>
    <scope>NUCLEOTIDE SEQUENCE [LARGE SCALE GENOMIC DNA]</scope>
    <source>
        <strain evidence="3 4">ATCC 201684</strain>
    </source>
</reference>
<evidence type="ECO:0000256" key="1">
    <source>
        <dbReference type="SAM" id="MobiDB-lite"/>
    </source>
</evidence>
<dbReference type="InterPro" id="IPR001849">
    <property type="entry name" value="PH_domain"/>
</dbReference>
<comment type="caution">
    <text evidence="3">The sequence shown here is derived from an EMBL/GenBank/DDBJ whole genome shotgun (WGS) entry which is preliminary data.</text>
</comment>
<dbReference type="InterPro" id="IPR011993">
    <property type="entry name" value="PH-like_dom_sf"/>
</dbReference>
<dbReference type="PROSITE" id="PS50003">
    <property type="entry name" value="PH_DOMAIN"/>
    <property type="match status" value="1"/>
</dbReference>
<dbReference type="CDD" id="cd00821">
    <property type="entry name" value="PH"/>
    <property type="match status" value="1"/>
</dbReference>
<dbReference type="Pfam" id="PF00169">
    <property type="entry name" value="PH"/>
    <property type="match status" value="1"/>
</dbReference>
<dbReference type="SUPFAM" id="SSF50729">
    <property type="entry name" value="PH domain-like"/>
    <property type="match status" value="1"/>
</dbReference>
<dbReference type="Gene3D" id="3.10.450.50">
    <property type="match status" value="1"/>
</dbReference>
<feature type="compositionally biased region" description="Basic and acidic residues" evidence="1">
    <location>
        <begin position="399"/>
        <end position="412"/>
    </location>
</feature>